<proteinExistence type="predicted"/>
<keyword evidence="1" id="KW-0812">Transmembrane</keyword>
<keyword evidence="3" id="KW-1185">Reference proteome</keyword>
<evidence type="ECO:0000256" key="1">
    <source>
        <dbReference type="SAM" id="Phobius"/>
    </source>
</evidence>
<keyword evidence="1" id="KW-1133">Transmembrane helix</keyword>
<name>A0A391P721_9EUKA</name>
<feature type="transmembrane region" description="Helical" evidence="1">
    <location>
        <begin position="20"/>
        <end position="38"/>
    </location>
</feature>
<keyword evidence="1" id="KW-0472">Membrane</keyword>
<dbReference type="EMBL" id="BDIP01011149">
    <property type="protein sequence ID" value="GCA65443.1"/>
    <property type="molecule type" value="Genomic_DNA"/>
</dbReference>
<organism evidence="2 3">
    <name type="scientific">Kipferlia bialata</name>
    <dbReference type="NCBI Taxonomy" id="797122"/>
    <lineage>
        <taxon>Eukaryota</taxon>
        <taxon>Metamonada</taxon>
        <taxon>Carpediemonas-like organisms</taxon>
        <taxon>Kipferlia</taxon>
    </lineage>
</organism>
<feature type="transmembrane region" description="Helical" evidence="1">
    <location>
        <begin position="78"/>
        <end position="99"/>
    </location>
</feature>
<comment type="caution">
    <text evidence="2">The sequence shown here is derived from an EMBL/GenBank/DDBJ whole genome shotgun (WGS) entry which is preliminary data.</text>
</comment>
<dbReference type="Proteomes" id="UP000265618">
    <property type="component" value="Unassembled WGS sequence"/>
</dbReference>
<feature type="non-terminal residue" evidence="2">
    <location>
        <position position="1"/>
    </location>
</feature>
<feature type="transmembrane region" description="Helical" evidence="1">
    <location>
        <begin position="50"/>
        <end position="72"/>
    </location>
</feature>
<evidence type="ECO:0000313" key="3">
    <source>
        <dbReference type="Proteomes" id="UP000265618"/>
    </source>
</evidence>
<protein>
    <submittedName>
        <fullName evidence="2">Uncharacterized protein</fullName>
    </submittedName>
</protein>
<gene>
    <name evidence="2" type="ORF">KIPB_017138</name>
</gene>
<dbReference type="AlphaFoldDB" id="A0A391P721"/>
<sequence length="112" mass="11580">ESDPTHPLVPYTSSLLDVFRALPLGLLIGLITPLGGLGDTIGNKASMKKGLIGTWFASALPLALLAATQFGGVTATPYMSLGVMALTQLVSAVSVALLVPNAMGYLWRQTAP</sequence>
<reference evidence="2 3" key="1">
    <citation type="journal article" date="2018" name="PLoS ONE">
        <title>The draft genome of Kipferlia bialata reveals reductive genome evolution in fornicate parasites.</title>
        <authorList>
            <person name="Tanifuji G."/>
            <person name="Takabayashi S."/>
            <person name="Kume K."/>
            <person name="Takagi M."/>
            <person name="Nakayama T."/>
            <person name="Kamikawa R."/>
            <person name="Inagaki Y."/>
            <person name="Hashimoto T."/>
        </authorList>
    </citation>
    <scope>NUCLEOTIDE SEQUENCE [LARGE SCALE GENOMIC DNA]</scope>
    <source>
        <strain evidence="2">NY0173</strain>
    </source>
</reference>
<evidence type="ECO:0000313" key="2">
    <source>
        <dbReference type="EMBL" id="GCA65443.1"/>
    </source>
</evidence>
<feature type="non-terminal residue" evidence="2">
    <location>
        <position position="112"/>
    </location>
</feature>
<accession>A0A391P721</accession>